<proteinExistence type="predicted"/>
<evidence type="ECO:0000313" key="1">
    <source>
        <dbReference type="EMBL" id="PWN50021.1"/>
    </source>
</evidence>
<dbReference type="EMBL" id="KZ819978">
    <property type="protein sequence ID" value="PWN50021.1"/>
    <property type="molecule type" value="Genomic_DNA"/>
</dbReference>
<accession>A0ACD0NW50</accession>
<keyword evidence="2" id="KW-1185">Reference proteome</keyword>
<sequence length="314" mass="33526">MARGTSFEHLSLTLLNQNFGMELERVGGAGDKGIDLKGWWDLTSLLLAQAEPQASQRVSSGGGGGGAAAGGPKRLRVIAQCKCLDPSRKLGPSVVREIEGVLHRALTVPSGGLSNRSSSPSPSSPQSSPSSDDQHPVAGSERGQNVVGGEPGGGGMGLVGALLSSSGFSKQATLQARSSSFPLLLIHIQSLPEAYIMDHLEMVDKASNYQATSPPPPREKRTTPTSPSKSTKSNRLEEMVKDGDRFLSVIWNDALASTRGPLQGRMEFRFQRDLRSYRKGSVGGTAKDQVTDYKEEDGRVGRPVLYWDGKKLKL</sequence>
<gene>
    <name evidence="1" type="ORF">IE53DRAFT_387699</name>
</gene>
<name>A0ACD0NW50_9BASI</name>
<protein>
    <submittedName>
        <fullName evidence="1">Uncharacterized protein</fullName>
    </submittedName>
</protein>
<dbReference type="Proteomes" id="UP000245626">
    <property type="component" value="Unassembled WGS sequence"/>
</dbReference>
<evidence type="ECO:0000313" key="2">
    <source>
        <dbReference type="Proteomes" id="UP000245626"/>
    </source>
</evidence>
<organism evidence="1 2">
    <name type="scientific">Violaceomyces palustris</name>
    <dbReference type="NCBI Taxonomy" id="1673888"/>
    <lineage>
        <taxon>Eukaryota</taxon>
        <taxon>Fungi</taxon>
        <taxon>Dikarya</taxon>
        <taxon>Basidiomycota</taxon>
        <taxon>Ustilaginomycotina</taxon>
        <taxon>Ustilaginomycetes</taxon>
        <taxon>Violaceomycetales</taxon>
        <taxon>Violaceomycetaceae</taxon>
        <taxon>Violaceomyces</taxon>
    </lineage>
</organism>
<reference evidence="1 2" key="1">
    <citation type="journal article" date="2018" name="Mol. Biol. Evol.">
        <title>Broad Genomic Sampling Reveals a Smut Pathogenic Ancestry of the Fungal Clade Ustilaginomycotina.</title>
        <authorList>
            <person name="Kijpornyongpan T."/>
            <person name="Mondo S.J."/>
            <person name="Barry K."/>
            <person name="Sandor L."/>
            <person name="Lee J."/>
            <person name="Lipzen A."/>
            <person name="Pangilinan J."/>
            <person name="LaButti K."/>
            <person name="Hainaut M."/>
            <person name="Henrissat B."/>
            <person name="Grigoriev I.V."/>
            <person name="Spatafora J.W."/>
            <person name="Aime M.C."/>
        </authorList>
    </citation>
    <scope>NUCLEOTIDE SEQUENCE [LARGE SCALE GENOMIC DNA]</scope>
    <source>
        <strain evidence="1 2">SA 807</strain>
    </source>
</reference>